<dbReference type="Gene3D" id="1.10.443.10">
    <property type="entry name" value="Intergrase catalytic core"/>
    <property type="match status" value="1"/>
</dbReference>
<gene>
    <name evidence="3" type="ORF">MEDL_39491</name>
</gene>
<sequence>MMDVTEIDFLEAHWDNTVDDVTLSQICNDIENENTAVEKLEDLSLSQVMDMYEVNAEMDKMIDTPGGLNQRHLSAKNIKHYFQNDELYEIYEYYFQLVGSLKGNCFYRRPLDSKNGVKFGEQPIGVNKLSSIMKTMCADAGVEGYFTNHSGKRTCATTLYQAGIPEQEIMYRTGHRSVESVRKYKRAADDMLKDISNVLEPEAIPVKKMRCETVTSPSVTSENETDVISNINIPCGAHSNFSGCVFHFGTQK</sequence>
<keyword evidence="4" id="KW-1185">Reference proteome</keyword>
<dbReference type="GO" id="GO:0003677">
    <property type="term" value="F:DNA binding"/>
    <property type="evidence" value="ECO:0007669"/>
    <property type="project" value="InterPro"/>
</dbReference>
<evidence type="ECO:0000313" key="3">
    <source>
        <dbReference type="EMBL" id="CAG2226461.1"/>
    </source>
</evidence>
<evidence type="ECO:0000313" key="4">
    <source>
        <dbReference type="Proteomes" id="UP000683360"/>
    </source>
</evidence>
<organism evidence="3 4">
    <name type="scientific">Mytilus edulis</name>
    <name type="common">Blue mussel</name>
    <dbReference type="NCBI Taxonomy" id="6550"/>
    <lineage>
        <taxon>Eukaryota</taxon>
        <taxon>Metazoa</taxon>
        <taxon>Spiralia</taxon>
        <taxon>Lophotrochozoa</taxon>
        <taxon>Mollusca</taxon>
        <taxon>Bivalvia</taxon>
        <taxon>Autobranchia</taxon>
        <taxon>Pteriomorphia</taxon>
        <taxon>Mytilida</taxon>
        <taxon>Mytiloidea</taxon>
        <taxon>Mytilidae</taxon>
        <taxon>Mytilinae</taxon>
        <taxon>Mytilus</taxon>
    </lineage>
</organism>
<dbReference type="Pfam" id="PF00589">
    <property type="entry name" value="Phage_integrase"/>
    <property type="match status" value="1"/>
</dbReference>
<comment type="caution">
    <text evidence="3">The sequence shown here is derived from an EMBL/GenBank/DDBJ whole genome shotgun (WGS) entry which is preliminary data.</text>
</comment>
<dbReference type="InterPro" id="IPR011010">
    <property type="entry name" value="DNA_brk_join_enz"/>
</dbReference>
<dbReference type="GO" id="GO:0006310">
    <property type="term" value="P:DNA recombination"/>
    <property type="evidence" value="ECO:0007669"/>
    <property type="project" value="UniProtKB-KW"/>
</dbReference>
<keyword evidence="1" id="KW-0233">DNA recombination</keyword>
<evidence type="ECO:0000256" key="1">
    <source>
        <dbReference type="ARBA" id="ARBA00023172"/>
    </source>
</evidence>
<dbReference type="InterPro" id="IPR013762">
    <property type="entry name" value="Integrase-like_cat_sf"/>
</dbReference>
<dbReference type="OrthoDB" id="6057938at2759"/>
<dbReference type="AlphaFoldDB" id="A0A8S3T4N9"/>
<dbReference type="SUPFAM" id="SSF56349">
    <property type="entry name" value="DNA breaking-rejoining enzymes"/>
    <property type="match status" value="1"/>
</dbReference>
<name>A0A8S3T4N9_MYTED</name>
<dbReference type="EMBL" id="CAJPWZ010001900">
    <property type="protein sequence ID" value="CAG2226461.1"/>
    <property type="molecule type" value="Genomic_DNA"/>
</dbReference>
<proteinExistence type="predicted"/>
<reference evidence="3" key="1">
    <citation type="submission" date="2021-03" db="EMBL/GenBank/DDBJ databases">
        <authorList>
            <person name="Bekaert M."/>
        </authorList>
    </citation>
    <scope>NUCLEOTIDE SEQUENCE</scope>
</reference>
<protein>
    <recommendedName>
        <fullName evidence="2">Tyr recombinase domain-containing protein</fullName>
    </recommendedName>
</protein>
<feature type="domain" description="Tyr recombinase" evidence="2">
    <location>
        <begin position="109"/>
        <end position="189"/>
    </location>
</feature>
<dbReference type="GO" id="GO:0015074">
    <property type="term" value="P:DNA integration"/>
    <property type="evidence" value="ECO:0007669"/>
    <property type="project" value="InterPro"/>
</dbReference>
<evidence type="ECO:0000259" key="2">
    <source>
        <dbReference type="Pfam" id="PF00589"/>
    </source>
</evidence>
<dbReference type="Proteomes" id="UP000683360">
    <property type="component" value="Unassembled WGS sequence"/>
</dbReference>
<dbReference type="InterPro" id="IPR002104">
    <property type="entry name" value="Integrase_catalytic"/>
</dbReference>
<accession>A0A8S3T4N9</accession>